<keyword evidence="4" id="KW-0007">Acetylation</keyword>
<keyword evidence="2" id="KW-0597">Phosphoprotein</keyword>
<dbReference type="InterPro" id="IPR007111">
    <property type="entry name" value="NACHT_NTPase"/>
</dbReference>
<keyword evidence="3" id="KW-0677">Repeat</keyword>
<comment type="similarity">
    <text evidence="1">Belongs to the FAM118 family.</text>
</comment>
<feature type="region of interest" description="Disordered" evidence="5">
    <location>
        <begin position="1658"/>
        <end position="1707"/>
    </location>
</feature>
<evidence type="ECO:0000256" key="4">
    <source>
        <dbReference type="ARBA" id="ARBA00022990"/>
    </source>
</evidence>
<dbReference type="SUPFAM" id="SSF52540">
    <property type="entry name" value="P-loop containing nucleoside triphosphate hydrolases"/>
    <property type="match status" value="1"/>
</dbReference>
<proteinExistence type="inferred from homology"/>
<evidence type="ECO:0000259" key="6">
    <source>
        <dbReference type="PROSITE" id="PS50837"/>
    </source>
</evidence>
<dbReference type="InterPro" id="IPR056884">
    <property type="entry name" value="NPHP3-like_N"/>
</dbReference>
<dbReference type="InterPro" id="IPR016024">
    <property type="entry name" value="ARM-type_fold"/>
</dbReference>
<dbReference type="InterPro" id="IPR027417">
    <property type="entry name" value="P-loop_NTPase"/>
</dbReference>
<dbReference type="Gene3D" id="3.40.50.300">
    <property type="entry name" value="P-loop containing nucleotide triphosphate hydrolases"/>
    <property type="match status" value="1"/>
</dbReference>
<dbReference type="InterPro" id="IPR038916">
    <property type="entry name" value="FAM118"/>
</dbReference>
<evidence type="ECO:0000256" key="2">
    <source>
        <dbReference type="ARBA" id="ARBA00022553"/>
    </source>
</evidence>
<evidence type="ECO:0000256" key="3">
    <source>
        <dbReference type="ARBA" id="ARBA00022737"/>
    </source>
</evidence>
<evidence type="ECO:0000313" key="7">
    <source>
        <dbReference type="EMBL" id="CAF4205253.1"/>
    </source>
</evidence>
<dbReference type="EMBL" id="CAJOBO010000372">
    <property type="protein sequence ID" value="CAF4205253.1"/>
    <property type="molecule type" value="Genomic_DNA"/>
</dbReference>
<name>A0A820BXJ5_9BILA</name>
<feature type="compositionally biased region" description="Basic and acidic residues" evidence="5">
    <location>
        <begin position="1664"/>
        <end position="1689"/>
    </location>
</feature>
<feature type="domain" description="NACHT" evidence="6">
    <location>
        <begin position="455"/>
        <end position="570"/>
    </location>
</feature>
<organism evidence="7 8">
    <name type="scientific">Rotaria socialis</name>
    <dbReference type="NCBI Taxonomy" id="392032"/>
    <lineage>
        <taxon>Eukaryota</taxon>
        <taxon>Metazoa</taxon>
        <taxon>Spiralia</taxon>
        <taxon>Gnathifera</taxon>
        <taxon>Rotifera</taxon>
        <taxon>Eurotatoria</taxon>
        <taxon>Bdelloidea</taxon>
        <taxon>Philodinida</taxon>
        <taxon>Philodinidae</taxon>
        <taxon>Rotaria</taxon>
    </lineage>
</organism>
<evidence type="ECO:0000256" key="5">
    <source>
        <dbReference type="SAM" id="MobiDB-lite"/>
    </source>
</evidence>
<evidence type="ECO:0000256" key="1">
    <source>
        <dbReference type="ARBA" id="ARBA00006491"/>
    </source>
</evidence>
<dbReference type="PROSITE" id="PS50837">
    <property type="entry name" value="NACHT"/>
    <property type="match status" value="1"/>
</dbReference>
<dbReference type="SUPFAM" id="SSF48371">
    <property type="entry name" value="ARM repeat"/>
    <property type="match status" value="1"/>
</dbReference>
<gene>
    <name evidence="7" type="ORF">HFQ381_LOCUS7715</name>
</gene>
<comment type="caution">
    <text evidence="7">The sequence shown here is derived from an EMBL/GenBank/DDBJ whole genome shotgun (WGS) entry which is preliminary data.</text>
</comment>
<accession>A0A820BXJ5</accession>
<dbReference type="Proteomes" id="UP000663851">
    <property type="component" value="Unassembled WGS sequence"/>
</dbReference>
<protein>
    <recommendedName>
        <fullName evidence="6">NACHT domain-containing protein</fullName>
    </recommendedName>
</protein>
<reference evidence="7" key="1">
    <citation type="submission" date="2021-02" db="EMBL/GenBank/DDBJ databases">
        <authorList>
            <person name="Nowell W R."/>
        </authorList>
    </citation>
    <scope>NUCLEOTIDE SEQUENCE</scope>
</reference>
<evidence type="ECO:0000313" key="8">
    <source>
        <dbReference type="Proteomes" id="UP000663851"/>
    </source>
</evidence>
<dbReference type="PANTHER" id="PTHR28623">
    <property type="entry name" value="PROTEIN FAM118B"/>
    <property type="match status" value="1"/>
</dbReference>
<dbReference type="Pfam" id="PF24883">
    <property type="entry name" value="NPHP3_N"/>
    <property type="match status" value="1"/>
</dbReference>
<dbReference type="PANTHER" id="PTHR28623:SF2">
    <property type="entry name" value="PROTEIN FAM118A"/>
    <property type="match status" value="1"/>
</dbReference>
<sequence length="2437" mass="282732">MGDEIQKVKKAIALNHAIIFVGTGVSRYTTNNEQDFATWVGLLKSGLQRCHQSGWISDKDIDYFIKKLDSHQAIIDDYLSAADRIENCFKKESDETKNDAYRVWLVDTIGKLIPKKSELIEAIGELGCPILTTNYDGLLGDVLKKKPLTWNKYKTDGIGDSFEDMKNFVLHVHGYYEEPDSVVFSSNDYKKILDDEFAQSKLRALMETKILLFIGYGAGMSDPNFSNLLQWKFRVAGQKAFPIYKLVKSNKALNQITDVSFLENVREIPYGETHADLLKFIKNLKSFTPLLYDSLSLTEAKETIRKKYLNFLSKEHGYVSIFGYSKSNISLSLESVYVELKFDPTHPSIKAMKMLEISEEFKRKILSHGFFDAKEMTKIFRAIMEVNGYNVQNIYRDLMSEQLLNVILSNKNIFTEDEADSIKNKINELKRSILEKSTIKEVKQYHIQQAYNEFRHFVLLGHPGSGKTTLSKWLIINMAKQCLGEKNMLFDSSCSIEPKLPILIPIWKYVDQLKENQHEQKKTLLQFIYENPTLDSNYFNDDERKLLSSLIIQSLIRGNVLVIFEGLDEVPVHIDRSGLMKEINDLLERGIDYDAKHGKISYSIYERKEINSTDDPTIGNRFIITSRIEGNYFEQINFYIPRLTIEDMSNEALKLFCNSYMECIKENSIKSGRHVKEYKTDQLYDDITKNKDIFQLAINPQLASVIAAIYNQCEDKLPEKRIDLYEKAIEKMIERLTNSSSSSPTNYISKELGLNATILWSIMQEIAEYLHSKVEGLQENILKEIIRKCLVDYQKQSAKDSQINIDDTIGKLVDIFKYQAGLLNEFGNNSFRFIHRTFQEYLAAKSIIYFNGSQRNEDIILKNIQEKIANPNWRVPLSMAFGILSKSTQYSELFNNIIGKLFNDEQVSSNAQFSTSLIPYVIIDSLSDMHFSSKDTDYTLIRKLLEHLMIDYKNLSGFSRLKEHQELIQSYFSKLKKTYNSLITEWFIEKINQGENIAPYANIIYQLKWYDPKFHEIFLKNLHHDSVIWNWPIDSILRFYSTNIEHESVLLELKFKRMLNKNPEMVKHIKNNSEWLCVVVALYGGYKNYNTPSSIREYLEIGQFLSLSDKERTPFIFYYQEVWGREDPAYSMAVHLDTAVSKERWTEKPIFDTNQIYKESYLTTKISEFLAEEKSVTELLEDLRKQINSQLLSAGEKIDVLIALMALGDFDYINTFIKEIEQKLIESFGNRVDQLICSLKDPIARCSSQVPNYLLTAYKTMKAKQLKYNLSFPEYCKIYLSLVADCGGLPIDTTKLAVAMDNLEHKYTLYSEYFAFKFTSAEGDGDSRYNVEKTLESMEIYKTSEIINSFVKMNDSVQIYRPIRSYSWPTDIFIFKSNNDDDLSIAFFNCLENIHTNLSFSVYQISKCLLEKGYFEKNPELTTLMVLLNFGTMSNHGDYREICDRLLPELTDKTNIKEFLHERITTISNSYYRSRALSQLAQFYDGKSYELLQESFELTKSIQESVLRFQVLEKIFSTTHYKEVKQKSFIKKILDELVLSYDTITDQYDRVIASIRLSFYGSGDFRKKYLTNAIEALSKMDENEEQMKLIIKLKPLISIYDELQIDLNGIIENVKNKIYKHYVNSYYGRILFSEKLDIDNVSNSALVIDRKVENISQEEQNNDLLDRSGNGEKPTEDLIKPDDNGDKPTESIIKCNNNNSDDDSDDDNAFLERKNKNVAQIIDDSDYSNIQALFMLFAQLNDVQLALVKTNSLNQLWINLFKDTSNQSNVEHLLKVAFDSELLLTPQVAIIIDELVRNGKEDKISFLFPYIIKPSNEVLPIVHRWFTDLHNSQIQKLAALLLTEAKHVFEAAIDTLIDLLKSDNDQIRYRAQRVFQHPERDVNEPSKRISVIGEKTLMTILQNKLLKEHLSRVRVYLHTFFFDLLWDDPLVFQSLYECVAKLKERQSAGGKKMRFFDCIFFINESTWNSILNTLQSPSHSSYVEEIFHSTMALMNRDQISEQCWNDFSKILSVTDTSQFKEKLYFQENEITASRFILQTVCSSTCANDEAYFQLLESMVINELTVRIESLSQASFQNIKGICNCTFYVSTNDLNGEILSMLDDFPITINIMEVLIKWLLQRMNSFKGIDDTMFSVISCQNLLSLVAACAQQEDYLYRKIIDSPDFNKAQIIKLLEKVLNNHRSFISRGSAFILLSAMNNSDQNVIINALSALFDENEVKKYAAIGIPLIHLSPNEFIDDLLKSLKNESAIKAYEILKILTQYTLDEKIDAHTKSKIISYLAKEIGELKSKKPINYYYTDIKIPFTTTLENELYKTWVKIQGLSGKAQYQTDTETYMKNNDRQPKKSILRKSSDKNLPLNQNNSIILTQKSKSLIRRKVLFTHVDSYEFDPQMPCRFINSPQREQFYLSPNDKQMQCLCHRNLKATFQNKSKIKRKRE</sequence>
<dbReference type="Pfam" id="PF13289">
    <property type="entry name" value="SIR2_2"/>
    <property type="match status" value="1"/>
</dbReference>